<reference evidence="7 8" key="1">
    <citation type="submission" date="2017-09" db="EMBL/GenBank/DDBJ databases">
        <title>Depth-based differentiation of microbial function through sediment-hosted aquifers and enrichment of novel symbionts in the deep terrestrial subsurface.</title>
        <authorList>
            <person name="Probst A.J."/>
            <person name="Ladd B."/>
            <person name="Jarett J.K."/>
            <person name="Geller-Mcgrath D.E."/>
            <person name="Sieber C.M."/>
            <person name="Emerson J.B."/>
            <person name="Anantharaman K."/>
            <person name="Thomas B.C."/>
            <person name="Malmstrom R."/>
            <person name="Stieglmeier M."/>
            <person name="Klingl A."/>
            <person name="Woyke T."/>
            <person name="Ryan C.M."/>
            <person name="Banfield J.F."/>
        </authorList>
    </citation>
    <scope>NUCLEOTIDE SEQUENCE [LARGE SCALE GENOMIC DNA]</scope>
    <source>
        <strain evidence="7">CG07_land_8_20_14_0_80_42_15</strain>
    </source>
</reference>
<dbReference type="GO" id="GO:0016758">
    <property type="term" value="F:hexosyltransferase activity"/>
    <property type="evidence" value="ECO:0007669"/>
    <property type="project" value="InterPro"/>
</dbReference>
<dbReference type="InterPro" id="IPR007235">
    <property type="entry name" value="Glyco_trans_28_C"/>
</dbReference>
<dbReference type="GO" id="GO:0009247">
    <property type="term" value="P:glycolipid biosynthetic process"/>
    <property type="evidence" value="ECO:0007669"/>
    <property type="project" value="InterPro"/>
</dbReference>
<dbReference type="Proteomes" id="UP000230052">
    <property type="component" value="Unassembled WGS sequence"/>
</dbReference>
<evidence type="ECO:0000256" key="4">
    <source>
        <dbReference type="ARBA" id="ARBA00022679"/>
    </source>
</evidence>
<evidence type="ECO:0008006" key="9">
    <source>
        <dbReference type="Google" id="ProtNLM"/>
    </source>
</evidence>
<evidence type="ECO:0000256" key="3">
    <source>
        <dbReference type="ARBA" id="ARBA00022676"/>
    </source>
</evidence>
<organism evidence="7 8">
    <name type="scientific">Candidatus Aquitaenariimonas noxiae</name>
    <dbReference type="NCBI Taxonomy" id="1974741"/>
    <lineage>
        <taxon>Bacteria</taxon>
        <taxon>Pseudomonadati</taxon>
        <taxon>Candidatus Omnitrophota</taxon>
        <taxon>Candidatus Aquitaenariimonas</taxon>
    </lineage>
</organism>
<evidence type="ECO:0000313" key="8">
    <source>
        <dbReference type="Proteomes" id="UP000230052"/>
    </source>
</evidence>
<feature type="domain" description="Diacylglycerol glucosyltransferase N-terminal" evidence="6">
    <location>
        <begin position="16"/>
        <end position="183"/>
    </location>
</feature>
<evidence type="ECO:0000313" key="7">
    <source>
        <dbReference type="EMBL" id="PIU42365.1"/>
    </source>
</evidence>
<dbReference type="AlphaFoldDB" id="A0A2J0KVE3"/>
<feature type="domain" description="Glycosyl transferase family 28 C-terminal" evidence="5">
    <location>
        <begin position="208"/>
        <end position="350"/>
    </location>
</feature>
<accession>A0A2J0KVE3</accession>
<evidence type="ECO:0000259" key="6">
    <source>
        <dbReference type="Pfam" id="PF06925"/>
    </source>
</evidence>
<proteinExistence type="inferred from homology"/>
<gene>
    <name evidence="7" type="ORF">COS99_00455</name>
</gene>
<keyword evidence="4" id="KW-0808">Transferase</keyword>
<comment type="similarity">
    <text evidence="2">Belongs to the glycosyltransferase 28 family.</text>
</comment>
<dbReference type="PANTHER" id="PTHR43025:SF3">
    <property type="entry name" value="MONOGALACTOSYLDIACYLGLYCEROL SYNTHASE 1, CHLOROPLASTIC"/>
    <property type="match status" value="1"/>
</dbReference>
<name>A0A2J0KVE3_9BACT</name>
<evidence type="ECO:0000259" key="5">
    <source>
        <dbReference type="Pfam" id="PF04101"/>
    </source>
</evidence>
<comment type="caution">
    <text evidence="7">The sequence shown here is derived from an EMBL/GenBank/DDBJ whole genome shotgun (WGS) entry which is preliminary data.</text>
</comment>
<dbReference type="InterPro" id="IPR009695">
    <property type="entry name" value="Diacylglyc_glucosyltr_N"/>
</dbReference>
<dbReference type="SUPFAM" id="SSF53756">
    <property type="entry name" value="UDP-Glycosyltransferase/glycogen phosphorylase"/>
    <property type="match status" value="1"/>
</dbReference>
<dbReference type="GO" id="GO:0016020">
    <property type="term" value="C:membrane"/>
    <property type="evidence" value="ECO:0007669"/>
    <property type="project" value="UniProtKB-SubCell"/>
</dbReference>
<protein>
    <recommendedName>
        <fullName evidence="9">Galactosyldiacylglycerol synthase</fullName>
    </recommendedName>
</protein>
<dbReference type="Pfam" id="PF06925">
    <property type="entry name" value="MGDG_synth"/>
    <property type="match status" value="1"/>
</dbReference>
<dbReference type="Gene3D" id="3.40.50.2000">
    <property type="entry name" value="Glycogen Phosphorylase B"/>
    <property type="match status" value="1"/>
</dbReference>
<evidence type="ECO:0000256" key="1">
    <source>
        <dbReference type="ARBA" id="ARBA00004370"/>
    </source>
</evidence>
<dbReference type="EMBL" id="PEWV01000008">
    <property type="protein sequence ID" value="PIU42365.1"/>
    <property type="molecule type" value="Genomic_DNA"/>
</dbReference>
<dbReference type="InterPro" id="IPR050519">
    <property type="entry name" value="Glycosyltransf_28_UgtP"/>
</dbReference>
<dbReference type="PANTHER" id="PTHR43025">
    <property type="entry name" value="MONOGALACTOSYLDIACYLGLYCEROL SYNTHASE"/>
    <property type="match status" value="1"/>
</dbReference>
<dbReference type="Pfam" id="PF04101">
    <property type="entry name" value="Glyco_tran_28_C"/>
    <property type="match status" value="1"/>
</dbReference>
<sequence>MQKKVLLMYISNNSGHHASSLAVENALKIKRTDIKILNINGANYTNPILEKVINKTYMGIIKTSPEVWDYLYDNPKVLRSVMALREFMHRYNSRLLKKLLNDFQPDAVACTQAFPCGMVADFKKTCAYESKIQLFGILTDYAPHSYWIYDNIDGYIVPSEETGERLIENGIACERVHDFGIPVDPKFQSPLNRDAIASKLGIDPRMPTVLIMGGSQGLGPIKNIVLGLDSLKNVQFQMIIVAGTNNSLYRHLKRTARHRKKKSVFFSYVDNIEELMEVSSLIITKPGGMTTAEALIKGLPILIVNPLPGQESMNTLYLLKKNVALKAKDYRDVVVLVEALLSNPIKLFQMRALARRYSKPDSAMKTAELILNSIEK</sequence>
<comment type="subcellular location">
    <subcellularLocation>
        <location evidence="1">Membrane</location>
    </subcellularLocation>
</comment>
<keyword evidence="3" id="KW-0328">Glycosyltransferase</keyword>
<evidence type="ECO:0000256" key="2">
    <source>
        <dbReference type="ARBA" id="ARBA00006962"/>
    </source>
</evidence>